<sequence>MSENPTHHTCTDCFYTWEHGRDGSHSCVQRLKARISLLAAALRENHEWHQQHDEHGGYPDSALEATNTNALIGAAAEWKLPCEVRLPGGMTIGKGCSLNTLLLAMRRREGGQPWQVSFDEPIPIDRGLQRLLQPLPEQPLGIDSEGGSHD</sequence>
<reference evidence="1" key="1">
    <citation type="submission" date="2024-09" db="EMBL/GenBank/DDBJ databases">
        <title>Whole genome shotgun sequence of Pseudomonas alcaligenes NBRC 14159.</title>
        <authorList>
            <person name="Yoshida I."/>
            <person name="Hosoyama A."/>
            <person name="Tsuchikane K."/>
            <person name="Noguchi M."/>
            <person name="Hirakata S."/>
            <person name="Ando Y."/>
            <person name="Ohji S."/>
            <person name="Yamazoe A."/>
            <person name="Yamazaki S."/>
            <person name="Fujita N."/>
        </authorList>
    </citation>
    <scope>NUCLEOTIDE SEQUENCE</scope>
    <source>
        <strain evidence="1">NBRC 14159</strain>
    </source>
</reference>
<dbReference type="AlphaFoldDB" id="U3AWN2"/>
<dbReference type="OrthoDB" id="2376767at2"/>
<proteinExistence type="predicted"/>
<name>U3AWN2_AQUA1</name>
<evidence type="ECO:0000313" key="2">
    <source>
        <dbReference type="Proteomes" id="UP000016560"/>
    </source>
</evidence>
<dbReference type="EMBL" id="BATI01000009">
    <property type="protein sequence ID" value="GAD62064.1"/>
    <property type="molecule type" value="Genomic_DNA"/>
</dbReference>
<evidence type="ECO:0000313" key="1">
    <source>
        <dbReference type="EMBL" id="GAD62064.1"/>
    </source>
</evidence>
<dbReference type="Proteomes" id="UP000016560">
    <property type="component" value="Unassembled WGS sequence"/>
</dbReference>
<protein>
    <submittedName>
        <fullName evidence="1">Uncharacterized protein</fullName>
    </submittedName>
</protein>
<gene>
    <name evidence="1" type="ORF">PA6_009_00700</name>
</gene>
<keyword evidence="2" id="KW-1185">Reference proteome</keyword>
<comment type="caution">
    <text evidence="1">The sequence shown here is derived from an EMBL/GenBank/DDBJ whole genome shotgun (WGS) entry which is preliminary data.</text>
</comment>
<accession>U3AWN2</accession>
<dbReference type="RefSeq" id="WP_021700154.1">
    <property type="nucleotide sequence ID" value="NZ_BATI01000009.1"/>
</dbReference>
<organism evidence="1 2">
    <name type="scientific">Aquipseudomonas alcaligenes (strain ATCC 14909 / DSM 50342 / CCUG 1425 / JCM 20561 / NBRC 14159 / NCIMB 9945 / NCTC 10367 / 1577)</name>
    <name type="common">Pseudomonas alcaligenes</name>
    <dbReference type="NCBI Taxonomy" id="1215092"/>
    <lineage>
        <taxon>Bacteria</taxon>
        <taxon>Pseudomonadati</taxon>
        <taxon>Pseudomonadota</taxon>
        <taxon>Gammaproteobacteria</taxon>
        <taxon>Pseudomonadales</taxon>
        <taxon>Pseudomonadaceae</taxon>
        <taxon>Aquipseudomonas</taxon>
    </lineage>
</organism>